<proteinExistence type="predicted"/>
<reference evidence="1 2" key="1">
    <citation type="submission" date="2018-03" db="EMBL/GenBank/DDBJ databases">
        <authorList>
            <person name="Fogelqvist J."/>
        </authorList>
    </citation>
    <scope>NUCLEOTIDE SEQUENCE [LARGE SCALE GENOMIC DNA]</scope>
</reference>
<accession>A0A3P3XYH6</accession>
<keyword evidence="1" id="KW-0496">Mitochondrion</keyword>
<sequence length="310" mass="33275">MRSPLALQALLYPIPSDLFRWRVPNVRPGSGRASDAGPPMTMVRLPPVADSTLASLCRFVSYPHTLVLSSTHWRHIAAGVLTAMLVAMVTRVDESSPGPYAHLATFVDRHRDVSGGGGAAVIDAWLLGRLNTYAGAACVEGQTVDAVRAALRRQLQSAPMEVVAMDAILPETSVHSSVQGKSSGPAYSFMAFWSTKSMSRGVPAYSTCALVSTVEVSVAEHVAGYEEQTSTRIVGYEPCRCNWLGRCQKCPVRERFATKLPIAQPYPLTQRDHVALRKLVVQAAVDRAAQLLATIASPLPNPGEDPDSGA</sequence>
<gene>
    <name evidence="1" type="ORF">PLBR_LOCUS212</name>
</gene>
<evidence type="ECO:0000313" key="1">
    <source>
        <dbReference type="EMBL" id="SPQ92997.1"/>
    </source>
</evidence>
<organism evidence="1 2">
    <name type="scientific">Plasmodiophora brassicae</name>
    <name type="common">Clubroot disease agent</name>
    <dbReference type="NCBI Taxonomy" id="37360"/>
    <lineage>
        <taxon>Eukaryota</taxon>
        <taxon>Sar</taxon>
        <taxon>Rhizaria</taxon>
        <taxon>Endomyxa</taxon>
        <taxon>Phytomyxea</taxon>
        <taxon>Plasmodiophorida</taxon>
        <taxon>Plasmodiophoridae</taxon>
        <taxon>Plasmodiophora</taxon>
    </lineage>
</organism>
<geneLocation type="mitochondrion" evidence="1"/>
<name>A0A3P3XYH6_PLABS</name>
<evidence type="ECO:0000313" key="2">
    <source>
        <dbReference type="Proteomes" id="UP000290189"/>
    </source>
</evidence>
<protein>
    <submittedName>
        <fullName evidence="1">Uncharacterized protein</fullName>
    </submittedName>
</protein>
<dbReference type="Proteomes" id="UP000290189">
    <property type="component" value="Unassembled WGS sequence"/>
</dbReference>
<dbReference type="AlphaFoldDB" id="A0A3P3XYH6"/>
<dbReference type="EMBL" id="OVEO01000001">
    <property type="protein sequence ID" value="SPQ92997.1"/>
    <property type="molecule type" value="Genomic_DNA"/>
</dbReference>